<dbReference type="PIRSF" id="PIRSF036628">
    <property type="entry name" value="IolB"/>
    <property type="match status" value="1"/>
</dbReference>
<organism evidence="2 3">
    <name type="scientific">Bifidobacterium asteroides</name>
    <dbReference type="NCBI Taxonomy" id="1684"/>
    <lineage>
        <taxon>Bacteria</taxon>
        <taxon>Bacillati</taxon>
        <taxon>Actinomycetota</taxon>
        <taxon>Actinomycetes</taxon>
        <taxon>Bifidobacteriales</taxon>
        <taxon>Bifidobacteriaceae</taxon>
        <taxon>Bifidobacterium</taxon>
    </lineage>
</organism>
<dbReference type="InterPro" id="IPR024203">
    <property type="entry name" value="Deoxy-glucuronate_isom_IolB"/>
</dbReference>
<proteinExistence type="predicted"/>
<dbReference type="SUPFAM" id="SSF51182">
    <property type="entry name" value="RmlC-like cupins"/>
    <property type="match status" value="1"/>
</dbReference>
<evidence type="ECO:0000313" key="2">
    <source>
        <dbReference type="EMBL" id="PKV09494.1"/>
    </source>
</evidence>
<dbReference type="PANTHER" id="PTHR39193">
    <property type="entry name" value="5-DEOXY-GLUCURONATE ISOMERASE"/>
    <property type="match status" value="1"/>
</dbReference>
<reference evidence="2 3" key="1">
    <citation type="submission" date="2017-10" db="EMBL/GenBank/DDBJ databases">
        <title>Bifidobacterium genomics.</title>
        <authorList>
            <person name="Lugli G.A."/>
            <person name="Milani C."/>
            <person name="Mancabelli L."/>
        </authorList>
    </citation>
    <scope>NUCLEOTIDE SEQUENCE [LARGE SCALE GENOMIC DNA]</scope>
    <source>
        <strain evidence="2 3">1460B</strain>
    </source>
</reference>
<keyword evidence="1 2" id="KW-0413">Isomerase</keyword>
<evidence type="ECO:0000313" key="3">
    <source>
        <dbReference type="Proteomes" id="UP000233731"/>
    </source>
</evidence>
<dbReference type="GO" id="GO:0008880">
    <property type="term" value="F:glucuronate isomerase activity"/>
    <property type="evidence" value="ECO:0007669"/>
    <property type="project" value="InterPro"/>
</dbReference>
<dbReference type="EMBL" id="PCHJ01000015">
    <property type="protein sequence ID" value="PKV09494.1"/>
    <property type="molecule type" value="Genomic_DNA"/>
</dbReference>
<dbReference type="Pfam" id="PF04962">
    <property type="entry name" value="KduI"/>
    <property type="match status" value="1"/>
</dbReference>
<evidence type="ECO:0000256" key="1">
    <source>
        <dbReference type="ARBA" id="ARBA00023235"/>
    </source>
</evidence>
<dbReference type="NCBIfam" id="TIGR04378">
    <property type="entry name" value="myo_inos_iolB"/>
    <property type="match status" value="1"/>
</dbReference>
<dbReference type="RefSeq" id="WP_101432587.1">
    <property type="nucleotide sequence ID" value="NZ_PCHJ01000015.1"/>
</dbReference>
<dbReference type="InterPro" id="IPR021120">
    <property type="entry name" value="KduI/IolB_isomerase"/>
</dbReference>
<protein>
    <submittedName>
        <fullName evidence="2">5-deoxyglucuronate isomerase</fullName>
    </submittedName>
</protein>
<name>A0A2N3RAI2_9BIFI</name>
<sequence length="295" mass="31964">MTRWVYPKGSASQGDWEVSLGAQDSQAVPGWQYAGLQVAGLNQGEQVSLPAGAWERMVVPLSGSYDVTSPRGAYHLRGRHDVFSSPTDTVYIGCDSPLTIRAVQAGRVAVASAPATTHFPDQLVPARNVDVALRGNGPISREARNFGMMDNIQAERLLVCEVITPSGSWSSYPVHKHDQAGPDETALEEIYYFDMQPLPGAPEGVKPFGYQGASASDDRPLDILTQIQPGDTVLIPYGWHGPSIAAPGFDLYYLNVMAGGGERDWKVTIDPGQNWIYQAVEAVPLDPRLPMEGQK</sequence>
<dbReference type="InterPro" id="IPR011051">
    <property type="entry name" value="RmlC_Cupin_sf"/>
</dbReference>
<dbReference type="PANTHER" id="PTHR39193:SF1">
    <property type="entry name" value="5-DEOXY-GLUCURONATE ISOMERASE"/>
    <property type="match status" value="1"/>
</dbReference>
<gene>
    <name evidence="2" type="ORF">CQR44_1027</name>
</gene>
<dbReference type="InterPro" id="IPR014710">
    <property type="entry name" value="RmlC-like_jellyroll"/>
</dbReference>
<comment type="caution">
    <text evidence="2">The sequence shown here is derived from an EMBL/GenBank/DDBJ whole genome shotgun (WGS) entry which is preliminary data.</text>
</comment>
<dbReference type="Proteomes" id="UP000233731">
    <property type="component" value="Unassembled WGS sequence"/>
</dbReference>
<dbReference type="GO" id="GO:0019310">
    <property type="term" value="P:inositol catabolic process"/>
    <property type="evidence" value="ECO:0007669"/>
    <property type="project" value="InterPro"/>
</dbReference>
<dbReference type="AlphaFoldDB" id="A0A2N3RAI2"/>
<dbReference type="Gene3D" id="2.60.120.10">
    <property type="entry name" value="Jelly Rolls"/>
    <property type="match status" value="2"/>
</dbReference>
<accession>A0A2N3RAI2</accession>